<keyword evidence="7" id="KW-1185">Reference proteome</keyword>
<dbReference type="OrthoDB" id="3206024at2"/>
<dbReference type="AlphaFoldDB" id="A0A372JG23"/>
<keyword evidence="1" id="KW-0285">Flavoprotein</keyword>
<sequence length="290" mass="31735">MKFGIPLGLVHPAAWKDLAVTADRAGFESVWLAEHLVFATDLSTDTYPYDNKPRLNPATPLYDAPAYLCALAALTTRVRLGTAVYLYALRHPLAAARTFATLDQVSNGRAVVGVGAGWYEGEWRAAGLDFATRGRRLDEAIAVSRRLWTEPAVEHHGEFYDFPEVAFEPKPVQPRLPVLAGGESRAALRRAATLCDGWISMPQTLDGIRPRIEELRALREEAGRAGEPFEITAHAYALADPGEVAEWAALGVDRLIVRPWRRSREAVESLAEFAETYGLSADSVGADPAL</sequence>
<dbReference type="InterPro" id="IPR019921">
    <property type="entry name" value="Lucif-like_OxRdtase_Rv2161c"/>
</dbReference>
<protein>
    <submittedName>
        <fullName evidence="6">TIGR03619 family F420-dependent LLM class oxidoreductase</fullName>
        <ecNumber evidence="6">1.-.-.-</ecNumber>
    </submittedName>
</protein>
<gene>
    <name evidence="6" type="ORF">DZF91_25465</name>
</gene>
<accession>A0A372JG23</accession>
<evidence type="ECO:0000256" key="4">
    <source>
        <dbReference type="ARBA" id="ARBA00023033"/>
    </source>
</evidence>
<evidence type="ECO:0000256" key="3">
    <source>
        <dbReference type="ARBA" id="ARBA00023002"/>
    </source>
</evidence>
<dbReference type="InterPro" id="IPR036661">
    <property type="entry name" value="Luciferase-like_sf"/>
</dbReference>
<comment type="caution">
    <text evidence="6">The sequence shown here is derived from an EMBL/GenBank/DDBJ whole genome shotgun (WGS) entry which is preliminary data.</text>
</comment>
<dbReference type="NCBIfam" id="TIGR03619">
    <property type="entry name" value="F420_Rv2161c"/>
    <property type="match status" value="1"/>
</dbReference>
<name>A0A372JG23_9ACTN</name>
<dbReference type="PANTHER" id="PTHR42847:SF4">
    <property type="entry name" value="ALKANESULFONATE MONOOXYGENASE-RELATED"/>
    <property type="match status" value="1"/>
</dbReference>
<keyword evidence="2" id="KW-0288">FMN</keyword>
<dbReference type="Pfam" id="PF00296">
    <property type="entry name" value="Bac_luciferase"/>
    <property type="match status" value="1"/>
</dbReference>
<organism evidence="6 7">
    <name type="scientific">Actinomadura logoneensis</name>
    <dbReference type="NCBI Taxonomy" id="2293572"/>
    <lineage>
        <taxon>Bacteria</taxon>
        <taxon>Bacillati</taxon>
        <taxon>Actinomycetota</taxon>
        <taxon>Actinomycetes</taxon>
        <taxon>Streptosporangiales</taxon>
        <taxon>Thermomonosporaceae</taxon>
        <taxon>Actinomadura</taxon>
    </lineage>
</organism>
<keyword evidence="3 6" id="KW-0560">Oxidoreductase</keyword>
<proteinExistence type="predicted"/>
<dbReference type="Gene3D" id="3.20.20.30">
    <property type="entry name" value="Luciferase-like domain"/>
    <property type="match status" value="1"/>
</dbReference>
<keyword evidence="4" id="KW-0503">Monooxygenase</keyword>
<feature type="domain" description="Luciferase-like" evidence="5">
    <location>
        <begin position="13"/>
        <end position="253"/>
    </location>
</feature>
<evidence type="ECO:0000256" key="2">
    <source>
        <dbReference type="ARBA" id="ARBA00022643"/>
    </source>
</evidence>
<dbReference type="Proteomes" id="UP000261811">
    <property type="component" value="Unassembled WGS sequence"/>
</dbReference>
<reference evidence="6 7" key="1">
    <citation type="submission" date="2018-08" db="EMBL/GenBank/DDBJ databases">
        <title>Actinomadura jelena sp. nov., a novel Actinomycete isolated from soil in Chad.</title>
        <authorList>
            <person name="Shi L."/>
        </authorList>
    </citation>
    <scope>NUCLEOTIDE SEQUENCE [LARGE SCALE GENOMIC DNA]</scope>
    <source>
        <strain evidence="6 7">NEAU-G17</strain>
    </source>
</reference>
<evidence type="ECO:0000256" key="1">
    <source>
        <dbReference type="ARBA" id="ARBA00022630"/>
    </source>
</evidence>
<dbReference type="GO" id="GO:0008726">
    <property type="term" value="F:alkanesulfonate monooxygenase activity"/>
    <property type="evidence" value="ECO:0007669"/>
    <property type="project" value="TreeGrafter"/>
</dbReference>
<dbReference type="EC" id="1.-.-.-" evidence="6"/>
<dbReference type="InterPro" id="IPR050172">
    <property type="entry name" value="SsuD_RutA_monooxygenase"/>
</dbReference>
<dbReference type="EMBL" id="QURH01000674">
    <property type="protein sequence ID" value="RFU38859.1"/>
    <property type="molecule type" value="Genomic_DNA"/>
</dbReference>
<dbReference type="InterPro" id="IPR011251">
    <property type="entry name" value="Luciferase-like_dom"/>
</dbReference>
<dbReference type="PANTHER" id="PTHR42847">
    <property type="entry name" value="ALKANESULFONATE MONOOXYGENASE"/>
    <property type="match status" value="1"/>
</dbReference>
<dbReference type="RefSeq" id="WP_117359749.1">
    <property type="nucleotide sequence ID" value="NZ_QURH01000674.1"/>
</dbReference>
<evidence type="ECO:0000313" key="7">
    <source>
        <dbReference type="Proteomes" id="UP000261811"/>
    </source>
</evidence>
<evidence type="ECO:0000259" key="5">
    <source>
        <dbReference type="Pfam" id="PF00296"/>
    </source>
</evidence>
<dbReference type="SUPFAM" id="SSF51679">
    <property type="entry name" value="Bacterial luciferase-like"/>
    <property type="match status" value="1"/>
</dbReference>
<evidence type="ECO:0000313" key="6">
    <source>
        <dbReference type="EMBL" id="RFU38859.1"/>
    </source>
</evidence>
<dbReference type="GO" id="GO:0046306">
    <property type="term" value="P:alkanesulfonate catabolic process"/>
    <property type="evidence" value="ECO:0007669"/>
    <property type="project" value="TreeGrafter"/>
</dbReference>